<dbReference type="PANTHER" id="PTHR45784">
    <property type="entry name" value="C-TYPE LECTIN DOMAIN FAMILY 20 MEMBER A-RELATED"/>
    <property type="match status" value="1"/>
</dbReference>
<dbReference type="InterPro" id="IPR016186">
    <property type="entry name" value="C-type_lectin-like/link_sf"/>
</dbReference>
<feature type="domain" description="C-type lectin" evidence="1">
    <location>
        <begin position="1"/>
        <end position="80"/>
    </location>
</feature>
<dbReference type="AlphaFoldDB" id="A0AA88QIV4"/>
<dbReference type="SUPFAM" id="SSF56436">
    <property type="entry name" value="C-type lectin-like"/>
    <property type="match status" value="1"/>
</dbReference>
<dbReference type="Pfam" id="PF00059">
    <property type="entry name" value="Lectin_C"/>
    <property type="match status" value="1"/>
</dbReference>
<dbReference type="Gene3D" id="3.10.100.10">
    <property type="entry name" value="Mannose-Binding Protein A, subunit A"/>
    <property type="match status" value="1"/>
</dbReference>
<dbReference type="CDD" id="cd00037">
    <property type="entry name" value="CLECT"/>
    <property type="match status" value="1"/>
</dbReference>
<name>A0AA88QIV4_9TELE</name>
<dbReference type="PROSITE" id="PS50041">
    <property type="entry name" value="C_TYPE_LECTIN_2"/>
    <property type="match status" value="1"/>
</dbReference>
<dbReference type="InterPro" id="IPR001304">
    <property type="entry name" value="C-type_lectin-like"/>
</dbReference>
<sequence length="142" mass="16049">MNVVKRASTEAVWLGLRHSCTVGIWFWVSGETVCYQNWAPGNSTSEEHCEPTVRSGAVQSGGNQRWISRPETDKLNFICRRNLGFCLWFVLFPDKLILITEKLMWSEATAHTLSTDACQTGNAIRNKCSLLFVSPHHQDSFS</sequence>
<keyword evidence="3" id="KW-1185">Reference proteome</keyword>
<protein>
    <recommendedName>
        <fullName evidence="1">C-type lectin domain-containing protein</fullName>
    </recommendedName>
</protein>
<reference evidence="2" key="1">
    <citation type="submission" date="2023-08" db="EMBL/GenBank/DDBJ databases">
        <title>Chromosome-level Genome Assembly of mud carp (Cirrhinus molitorella).</title>
        <authorList>
            <person name="Liu H."/>
        </authorList>
    </citation>
    <scope>NUCLEOTIDE SEQUENCE</scope>
    <source>
        <strain evidence="2">Prfri</strain>
        <tissue evidence="2">Muscle</tissue>
    </source>
</reference>
<comment type="caution">
    <text evidence="2">The sequence shown here is derived from an EMBL/GenBank/DDBJ whole genome shotgun (WGS) entry which is preliminary data.</text>
</comment>
<evidence type="ECO:0000313" key="3">
    <source>
        <dbReference type="Proteomes" id="UP001187343"/>
    </source>
</evidence>
<dbReference type="PANTHER" id="PTHR45784:SF3">
    <property type="entry name" value="C-TYPE LECTIN DOMAIN FAMILY 4 MEMBER K-LIKE-RELATED"/>
    <property type="match status" value="1"/>
</dbReference>
<dbReference type="Proteomes" id="UP001187343">
    <property type="component" value="Unassembled WGS sequence"/>
</dbReference>
<accession>A0AA88QIV4</accession>
<dbReference type="EMBL" id="JAUYZG010000002">
    <property type="protein sequence ID" value="KAK2913279.1"/>
    <property type="molecule type" value="Genomic_DNA"/>
</dbReference>
<evidence type="ECO:0000313" key="2">
    <source>
        <dbReference type="EMBL" id="KAK2913279.1"/>
    </source>
</evidence>
<evidence type="ECO:0000259" key="1">
    <source>
        <dbReference type="PROSITE" id="PS50041"/>
    </source>
</evidence>
<dbReference type="InterPro" id="IPR016187">
    <property type="entry name" value="CTDL_fold"/>
</dbReference>
<proteinExistence type="predicted"/>
<gene>
    <name evidence="2" type="ORF">Q8A67_001678</name>
</gene>
<organism evidence="2 3">
    <name type="scientific">Cirrhinus molitorella</name>
    <name type="common">mud carp</name>
    <dbReference type="NCBI Taxonomy" id="172907"/>
    <lineage>
        <taxon>Eukaryota</taxon>
        <taxon>Metazoa</taxon>
        <taxon>Chordata</taxon>
        <taxon>Craniata</taxon>
        <taxon>Vertebrata</taxon>
        <taxon>Euteleostomi</taxon>
        <taxon>Actinopterygii</taxon>
        <taxon>Neopterygii</taxon>
        <taxon>Teleostei</taxon>
        <taxon>Ostariophysi</taxon>
        <taxon>Cypriniformes</taxon>
        <taxon>Cyprinidae</taxon>
        <taxon>Labeoninae</taxon>
        <taxon>Labeonini</taxon>
        <taxon>Cirrhinus</taxon>
    </lineage>
</organism>